<dbReference type="SMART" id="SM00220">
    <property type="entry name" value="S_TKc"/>
    <property type="match status" value="1"/>
</dbReference>
<dbReference type="RefSeq" id="XP_001312707.1">
    <property type="nucleotide sequence ID" value="XM_001312706.1"/>
</dbReference>
<dbReference type="GO" id="GO:0004672">
    <property type="term" value="F:protein kinase activity"/>
    <property type="evidence" value="ECO:0007669"/>
    <property type="project" value="InterPro"/>
</dbReference>
<dbReference type="OrthoDB" id="266718at2759"/>
<dbReference type="AlphaFoldDB" id="A2F5L4"/>
<keyword evidence="2" id="KW-0418">Kinase</keyword>
<dbReference type="Gene3D" id="1.10.510.10">
    <property type="entry name" value="Transferase(Phosphotransferase) domain 1"/>
    <property type="match status" value="1"/>
</dbReference>
<dbReference type="InterPro" id="IPR011009">
    <property type="entry name" value="Kinase-like_dom_sf"/>
</dbReference>
<sequence>MEFCPSDLSELIRDHDLSDYQLQKYCCDILKAIKACHDQHIAHNDIKLSNFLIDRYGRLKCCDFGLSAVYDSSNQNLNFRGTMLYMAPEIFNRGKYNPLKADIWSIGVTFFIMATHFYPFFAMEKENFIQIVKTGNYPMHEIKNLNLRKVIIACLQLNPDCRPTVDELLGYDFFKIDYGSPNTVFRASLLAVPGKSIIKPALKKLNNQLIRSKSTLRLRNIPIPIQ</sequence>
<dbReference type="Proteomes" id="UP000001542">
    <property type="component" value="Unassembled WGS sequence"/>
</dbReference>
<dbReference type="Pfam" id="PF00069">
    <property type="entry name" value="Pkinase"/>
    <property type="match status" value="1"/>
</dbReference>
<reference evidence="2" key="2">
    <citation type="journal article" date="2007" name="Science">
        <title>Draft genome sequence of the sexually transmitted pathogen Trichomonas vaginalis.</title>
        <authorList>
            <person name="Carlton J.M."/>
            <person name="Hirt R.P."/>
            <person name="Silva J.C."/>
            <person name="Delcher A.L."/>
            <person name="Schatz M."/>
            <person name="Zhao Q."/>
            <person name="Wortman J.R."/>
            <person name="Bidwell S.L."/>
            <person name="Alsmark U.C.M."/>
            <person name="Besteiro S."/>
            <person name="Sicheritz-Ponten T."/>
            <person name="Noel C.J."/>
            <person name="Dacks J.B."/>
            <person name="Foster P.G."/>
            <person name="Simillion C."/>
            <person name="Van de Peer Y."/>
            <person name="Miranda-Saavedra D."/>
            <person name="Barton G.J."/>
            <person name="Westrop G.D."/>
            <person name="Mueller S."/>
            <person name="Dessi D."/>
            <person name="Fiori P.L."/>
            <person name="Ren Q."/>
            <person name="Paulsen I."/>
            <person name="Zhang H."/>
            <person name="Bastida-Corcuera F.D."/>
            <person name="Simoes-Barbosa A."/>
            <person name="Brown M.T."/>
            <person name="Hayes R.D."/>
            <person name="Mukherjee M."/>
            <person name="Okumura C.Y."/>
            <person name="Schneider R."/>
            <person name="Smith A.J."/>
            <person name="Vanacova S."/>
            <person name="Villalvazo M."/>
            <person name="Haas B.J."/>
            <person name="Pertea M."/>
            <person name="Feldblyum T.V."/>
            <person name="Utterback T.R."/>
            <person name="Shu C.L."/>
            <person name="Osoegawa K."/>
            <person name="de Jong P.J."/>
            <person name="Hrdy I."/>
            <person name="Horvathova L."/>
            <person name="Zubacova Z."/>
            <person name="Dolezal P."/>
            <person name="Malik S.B."/>
            <person name="Logsdon J.M. Jr."/>
            <person name="Henze K."/>
            <person name="Gupta A."/>
            <person name="Wang C.C."/>
            <person name="Dunne R.L."/>
            <person name="Upcroft J.A."/>
            <person name="Upcroft P."/>
            <person name="White O."/>
            <person name="Salzberg S.L."/>
            <person name="Tang P."/>
            <person name="Chiu C.-H."/>
            <person name="Lee Y.-S."/>
            <person name="Embley T.M."/>
            <person name="Coombs G.H."/>
            <person name="Mottram J.C."/>
            <person name="Tachezy J."/>
            <person name="Fraser-Liggett C.M."/>
            <person name="Johnson P.J."/>
        </authorList>
    </citation>
    <scope>NUCLEOTIDE SEQUENCE [LARGE SCALE GENOMIC DNA]</scope>
    <source>
        <strain evidence="2">G3</strain>
    </source>
</reference>
<dbReference type="STRING" id="5722.A2F5L4"/>
<dbReference type="GO" id="GO:0005524">
    <property type="term" value="F:ATP binding"/>
    <property type="evidence" value="ECO:0007669"/>
    <property type="project" value="InterPro"/>
</dbReference>
<name>A2F5L4_TRIV3</name>
<feature type="domain" description="Protein kinase" evidence="1">
    <location>
        <begin position="1"/>
        <end position="174"/>
    </location>
</feature>
<proteinExistence type="predicted"/>
<evidence type="ECO:0000259" key="1">
    <source>
        <dbReference type="PROSITE" id="PS50011"/>
    </source>
</evidence>
<gene>
    <name evidence="2" type="ORF">TVAG_175460</name>
</gene>
<dbReference type="eggNOG" id="KOG0198">
    <property type="taxonomic scope" value="Eukaryota"/>
</dbReference>
<dbReference type="InterPro" id="IPR008271">
    <property type="entry name" value="Ser/Thr_kinase_AS"/>
</dbReference>
<dbReference type="PANTHER" id="PTHR24362:SF309">
    <property type="entry name" value="PROTEIN KINASE DOMAIN-CONTAINING PROTEIN"/>
    <property type="match status" value="1"/>
</dbReference>
<dbReference type="PROSITE" id="PS00108">
    <property type="entry name" value="PROTEIN_KINASE_ST"/>
    <property type="match status" value="1"/>
</dbReference>
<evidence type="ECO:0000313" key="3">
    <source>
        <dbReference type="Proteomes" id="UP000001542"/>
    </source>
</evidence>
<reference evidence="2" key="1">
    <citation type="submission" date="2006-10" db="EMBL/GenBank/DDBJ databases">
        <authorList>
            <person name="Amadeo P."/>
            <person name="Zhao Q."/>
            <person name="Wortman J."/>
            <person name="Fraser-Liggett C."/>
            <person name="Carlton J."/>
        </authorList>
    </citation>
    <scope>NUCLEOTIDE SEQUENCE</scope>
    <source>
        <strain evidence="2">G3</strain>
    </source>
</reference>
<dbReference type="InParanoid" id="A2F5L4"/>
<protein>
    <submittedName>
        <fullName evidence="2">Protein kinase, putative</fullName>
    </submittedName>
</protein>
<dbReference type="SUPFAM" id="SSF56112">
    <property type="entry name" value="Protein kinase-like (PK-like)"/>
    <property type="match status" value="1"/>
</dbReference>
<organism evidence="2 3">
    <name type="scientific">Trichomonas vaginalis (strain ATCC PRA-98 / G3)</name>
    <dbReference type="NCBI Taxonomy" id="412133"/>
    <lineage>
        <taxon>Eukaryota</taxon>
        <taxon>Metamonada</taxon>
        <taxon>Parabasalia</taxon>
        <taxon>Trichomonadida</taxon>
        <taxon>Trichomonadidae</taxon>
        <taxon>Trichomonas</taxon>
    </lineage>
</organism>
<dbReference type="VEuPathDB" id="TrichDB:TVAG_175460"/>
<accession>A2F5L4</accession>
<dbReference type="KEGG" id="tva:4757592"/>
<dbReference type="EMBL" id="DS113625">
    <property type="protein sequence ID" value="EAX99777.1"/>
    <property type="molecule type" value="Genomic_DNA"/>
</dbReference>
<dbReference type="PROSITE" id="PS50011">
    <property type="entry name" value="PROTEIN_KINASE_DOM"/>
    <property type="match status" value="1"/>
</dbReference>
<evidence type="ECO:0000313" key="2">
    <source>
        <dbReference type="EMBL" id="EAX99777.1"/>
    </source>
</evidence>
<dbReference type="SMR" id="A2F5L4"/>
<dbReference type="InterPro" id="IPR000719">
    <property type="entry name" value="Prot_kinase_dom"/>
</dbReference>
<keyword evidence="2" id="KW-0808">Transferase</keyword>
<dbReference type="VEuPathDB" id="TrichDB:TVAGG3_1055270"/>
<keyword evidence="3" id="KW-1185">Reference proteome</keyword>
<dbReference type="PANTHER" id="PTHR24362">
    <property type="entry name" value="SERINE/THREONINE-PROTEIN KINASE NEK"/>
    <property type="match status" value="1"/>
</dbReference>